<feature type="transmembrane region" description="Helical" evidence="6">
    <location>
        <begin position="206"/>
        <end position="231"/>
    </location>
</feature>
<feature type="transmembrane region" description="Helical" evidence="6">
    <location>
        <begin position="34"/>
        <end position="51"/>
    </location>
</feature>
<evidence type="ECO:0000256" key="1">
    <source>
        <dbReference type="ARBA" id="ARBA00004141"/>
    </source>
</evidence>
<evidence type="ECO:0000256" key="5">
    <source>
        <dbReference type="ARBA" id="ARBA00023136"/>
    </source>
</evidence>
<evidence type="ECO:0000256" key="2">
    <source>
        <dbReference type="ARBA" id="ARBA00009773"/>
    </source>
</evidence>
<accession>A0A4R6AI57</accession>
<keyword evidence="5 6" id="KW-0472">Membrane</keyword>
<dbReference type="AlphaFoldDB" id="A0A4R6AI57"/>
<reference evidence="7 8" key="1">
    <citation type="submission" date="2019-03" db="EMBL/GenBank/DDBJ databases">
        <title>Primorskyibacter sp. SS33 isolated from sediments.</title>
        <authorList>
            <person name="Xunke S."/>
        </authorList>
    </citation>
    <scope>NUCLEOTIDE SEQUENCE [LARGE SCALE GENOMIC DNA]</scope>
    <source>
        <strain evidence="7 8">SS33</strain>
    </source>
</reference>
<feature type="transmembrane region" description="Helical" evidence="6">
    <location>
        <begin position="12"/>
        <end position="28"/>
    </location>
</feature>
<evidence type="ECO:0000256" key="4">
    <source>
        <dbReference type="ARBA" id="ARBA00022989"/>
    </source>
</evidence>
<dbReference type="InterPro" id="IPR002549">
    <property type="entry name" value="AI-2E-like"/>
</dbReference>
<proteinExistence type="inferred from homology"/>
<keyword evidence="4 6" id="KW-1133">Transmembrane helix</keyword>
<keyword evidence="3 6" id="KW-0812">Transmembrane</keyword>
<feature type="transmembrane region" description="Helical" evidence="6">
    <location>
        <begin position="266"/>
        <end position="287"/>
    </location>
</feature>
<organism evidence="7 8">
    <name type="scientific">Palleronia sediminis</name>
    <dbReference type="NCBI Taxonomy" id="2547833"/>
    <lineage>
        <taxon>Bacteria</taxon>
        <taxon>Pseudomonadati</taxon>
        <taxon>Pseudomonadota</taxon>
        <taxon>Alphaproteobacteria</taxon>
        <taxon>Rhodobacterales</taxon>
        <taxon>Roseobacteraceae</taxon>
        <taxon>Palleronia</taxon>
    </lineage>
</organism>
<dbReference type="GO" id="GO:0055085">
    <property type="term" value="P:transmembrane transport"/>
    <property type="evidence" value="ECO:0007669"/>
    <property type="project" value="TreeGrafter"/>
</dbReference>
<dbReference type="GO" id="GO:0016020">
    <property type="term" value="C:membrane"/>
    <property type="evidence" value="ECO:0007669"/>
    <property type="project" value="UniProtKB-SubCell"/>
</dbReference>
<dbReference type="EMBL" id="SNAA01000002">
    <property type="protein sequence ID" value="TDL83620.1"/>
    <property type="molecule type" value="Genomic_DNA"/>
</dbReference>
<evidence type="ECO:0000313" key="7">
    <source>
        <dbReference type="EMBL" id="TDL83620.1"/>
    </source>
</evidence>
<evidence type="ECO:0000256" key="3">
    <source>
        <dbReference type="ARBA" id="ARBA00022692"/>
    </source>
</evidence>
<comment type="caution">
    <text evidence="7">The sequence shown here is derived from an EMBL/GenBank/DDBJ whole genome shotgun (WGS) entry which is preliminary data.</text>
</comment>
<dbReference type="RefSeq" id="WP_133395573.1">
    <property type="nucleotide sequence ID" value="NZ_SNAA01000002.1"/>
</dbReference>
<comment type="similarity">
    <text evidence="2">Belongs to the autoinducer-2 exporter (AI-2E) (TC 2.A.86) family.</text>
</comment>
<comment type="subcellular location">
    <subcellularLocation>
        <location evidence="1">Membrane</location>
        <topology evidence="1">Multi-pass membrane protein</topology>
    </subcellularLocation>
</comment>
<protein>
    <submittedName>
        <fullName evidence="7">AI-2E family transporter</fullName>
    </submittedName>
</protein>
<sequence length="365" mass="39121">MSTASDRLETSARIATIVMGVILLVGAMSLAQSVFAPTLLALVIGIVLSPVSDLLERIGLPGYIAALASFFLALLLIFTLAALLLPVVQKTVDAWPAIMGELRAFLLRWQSVLQGLESAQERINDVLSPEGNGNGDTEGGGMAMPGTADALFLAPAVAGQTITFAGVLFFFLLTRRRIYGWCAQHISAKGAETELARRLLNAERRVARYFVTITVVNLGFGLAVTAAMIAVGMPNPYIWGAATTLMNFVLYLGPALLWVALLLAGLVVFDGAYSLVPALVYICLNMIEAQFVTPTAIGRSLAVNPLVVFLSLVFFLWLWGPIGGFIAIPLVLWILTLAKEFGGVQREIREELDRARTAPAAEEAS</sequence>
<evidence type="ECO:0000313" key="8">
    <source>
        <dbReference type="Proteomes" id="UP000295701"/>
    </source>
</evidence>
<evidence type="ECO:0000256" key="6">
    <source>
        <dbReference type="SAM" id="Phobius"/>
    </source>
</evidence>
<dbReference type="Pfam" id="PF01594">
    <property type="entry name" value="AI-2E_transport"/>
    <property type="match status" value="1"/>
</dbReference>
<dbReference type="PANTHER" id="PTHR21716:SF16">
    <property type="entry name" value="BLL1467 PROTEIN"/>
    <property type="match status" value="1"/>
</dbReference>
<feature type="transmembrane region" description="Helical" evidence="6">
    <location>
        <begin position="237"/>
        <end position="259"/>
    </location>
</feature>
<keyword evidence="8" id="KW-1185">Reference proteome</keyword>
<feature type="transmembrane region" description="Helical" evidence="6">
    <location>
        <begin position="63"/>
        <end position="85"/>
    </location>
</feature>
<dbReference type="PANTHER" id="PTHR21716">
    <property type="entry name" value="TRANSMEMBRANE PROTEIN"/>
    <property type="match status" value="1"/>
</dbReference>
<dbReference type="OrthoDB" id="9799225at2"/>
<feature type="transmembrane region" description="Helical" evidence="6">
    <location>
        <begin position="307"/>
        <end position="335"/>
    </location>
</feature>
<dbReference type="Proteomes" id="UP000295701">
    <property type="component" value="Unassembled WGS sequence"/>
</dbReference>
<feature type="transmembrane region" description="Helical" evidence="6">
    <location>
        <begin position="150"/>
        <end position="173"/>
    </location>
</feature>
<gene>
    <name evidence="7" type="ORF">E2L08_02950</name>
</gene>
<name>A0A4R6AI57_9RHOB</name>